<dbReference type="RefSeq" id="WP_121452619.1">
    <property type="nucleotide sequence ID" value="NZ_RBWE01000003.1"/>
</dbReference>
<dbReference type="InterPro" id="IPR036291">
    <property type="entry name" value="NAD(P)-bd_dom_sf"/>
</dbReference>
<protein>
    <recommendedName>
        <fullName evidence="9">Enoyl reductase (ER) domain-containing protein</fullName>
    </recommendedName>
</protein>
<organism evidence="7 8">
    <name type="scientific">Desulfofundulus salinus</name>
    <dbReference type="NCBI Taxonomy" id="2419843"/>
    <lineage>
        <taxon>Bacteria</taxon>
        <taxon>Bacillati</taxon>
        <taxon>Bacillota</taxon>
        <taxon>Clostridia</taxon>
        <taxon>Eubacteriales</taxon>
        <taxon>Peptococcaceae</taxon>
        <taxon>Desulfofundulus</taxon>
    </lineage>
</organism>
<dbReference type="PROSITE" id="PS00059">
    <property type="entry name" value="ADH_ZINC"/>
    <property type="match status" value="1"/>
</dbReference>
<dbReference type="Proteomes" id="UP000271256">
    <property type="component" value="Unassembled WGS sequence"/>
</dbReference>
<dbReference type="InterPro" id="IPR002328">
    <property type="entry name" value="ADH_Zn_CS"/>
</dbReference>
<evidence type="ECO:0000256" key="1">
    <source>
        <dbReference type="ARBA" id="ARBA00022723"/>
    </source>
</evidence>
<accession>A0A494WX93</accession>
<evidence type="ECO:0000256" key="4">
    <source>
        <dbReference type="RuleBase" id="RU361277"/>
    </source>
</evidence>
<dbReference type="PANTHER" id="PTHR43401:SF2">
    <property type="entry name" value="L-THREONINE 3-DEHYDROGENASE"/>
    <property type="match status" value="1"/>
</dbReference>
<keyword evidence="2 4" id="KW-0862">Zinc</keyword>
<dbReference type="GO" id="GO:0016491">
    <property type="term" value="F:oxidoreductase activity"/>
    <property type="evidence" value="ECO:0007669"/>
    <property type="project" value="UniProtKB-KW"/>
</dbReference>
<dbReference type="EMBL" id="RBWE01000003">
    <property type="protein sequence ID" value="RKO65495.1"/>
    <property type="molecule type" value="Genomic_DNA"/>
</dbReference>
<sequence>MKALVKKSTKQYDIELTDLQIPSLKDDEVLIKVTASSICGSDLHMYLGHEGYRWINYPVVLGHEVVGVVEAAGSGVEPDIVGKRVVINPYIPCNACDNCLKGEENICQAGPRTLTAPPLSLQFGFRRNGGMAEYMVVPRDNALPLGNKISDEVAAILESVAVGVHAVNKIGDVKNKNIVIFGPGPIGLGIAVICKGLGSGKTLVAGLPDDEERLQIVKKIKAIPVRVDPADFSALAGHLQDRPADVVFDCSGHPSVPEKAIYLVKKGGKVILVGISTGRFSLPMDCMVRGEIGLKGTYGTSKKSFLQAIEYAGLPQFPFEHIVTDRFRLAEAVAAFDLASNKKRGKILLYP</sequence>
<dbReference type="InterPro" id="IPR050129">
    <property type="entry name" value="Zn_alcohol_dh"/>
</dbReference>
<dbReference type="InterPro" id="IPR013154">
    <property type="entry name" value="ADH-like_N"/>
</dbReference>
<dbReference type="PANTHER" id="PTHR43401">
    <property type="entry name" value="L-THREONINE 3-DEHYDROGENASE"/>
    <property type="match status" value="1"/>
</dbReference>
<proteinExistence type="inferred from homology"/>
<evidence type="ECO:0000259" key="5">
    <source>
        <dbReference type="Pfam" id="PF00107"/>
    </source>
</evidence>
<feature type="domain" description="Alcohol dehydrogenase-like N-terminal" evidence="6">
    <location>
        <begin position="26"/>
        <end position="145"/>
    </location>
</feature>
<keyword evidence="8" id="KW-1185">Reference proteome</keyword>
<gene>
    <name evidence="7" type="ORF">D7024_14450</name>
</gene>
<comment type="caution">
    <text evidence="7">The sequence shown here is derived from an EMBL/GenBank/DDBJ whole genome shotgun (WGS) entry which is preliminary data.</text>
</comment>
<dbReference type="InterPro" id="IPR011032">
    <property type="entry name" value="GroES-like_sf"/>
</dbReference>
<dbReference type="SUPFAM" id="SSF50129">
    <property type="entry name" value="GroES-like"/>
    <property type="match status" value="1"/>
</dbReference>
<reference evidence="7 8" key="1">
    <citation type="submission" date="2018-10" db="EMBL/GenBank/DDBJ databases">
        <authorList>
            <person name="Grouzdev D.S."/>
            <person name="Krutkina M.S."/>
            <person name="Tourova T.P."/>
            <person name="Nazina T.N."/>
        </authorList>
    </citation>
    <scope>NUCLEOTIDE SEQUENCE [LARGE SCALE GENOMIC DNA]</scope>
    <source>
        <strain evidence="7 8">435</strain>
    </source>
</reference>
<dbReference type="InterPro" id="IPR013149">
    <property type="entry name" value="ADH-like_C"/>
</dbReference>
<comment type="similarity">
    <text evidence="4">Belongs to the zinc-containing alcohol dehydrogenase family.</text>
</comment>
<evidence type="ECO:0000259" key="6">
    <source>
        <dbReference type="Pfam" id="PF08240"/>
    </source>
</evidence>
<evidence type="ECO:0000313" key="8">
    <source>
        <dbReference type="Proteomes" id="UP000271256"/>
    </source>
</evidence>
<keyword evidence="3" id="KW-0560">Oxidoreductase</keyword>
<keyword evidence="1 4" id="KW-0479">Metal-binding</keyword>
<dbReference type="Pfam" id="PF00107">
    <property type="entry name" value="ADH_zinc_N"/>
    <property type="match status" value="1"/>
</dbReference>
<dbReference type="SUPFAM" id="SSF51735">
    <property type="entry name" value="NAD(P)-binding Rossmann-fold domains"/>
    <property type="match status" value="1"/>
</dbReference>
<comment type="cofactor">
    <cofactor evidence="4">
        <name>Zn(2+)</name>
        <dbReference type="ChEBI" id="CHEBI:29105"/>
    </cofactor>
</comment>
<dbReference type="AlphaFoldDB" id="A0A494WX93"/>
<evidence type="ECO:0000256" key="2">
    <source>
        <dbReference type="ARBA" id="ARBA00022833"/>
    </source>
</evidence>
<dbReference type="GO" id="GO:0008270">
    <property type="term" value="F:zinc ion binding"/>
    <property type="evidence" value="ECO:0007669"/>
    <property type="project" value="InterPro"/>
</dbReference>
<evidence type="ECO:0000256" key="3">
    <source>
        <dbReference type="ARBA" id="ARBA00023002"/>
    </source>
</evidence>
<name>A0A494WX93_9FIRM</name>
<dbReference type="OrthoDB" id="9769198at2"/>
<dbReference type="Gene3D" id="3.40.50.720">
    <property type="entry name" value="NAD(P)-binding Rossmann-like Domain"/>
    <property type="match status" value="1"/>
</dbReference>
<dbReference type="Pfam" id="PF08240">
    <property type="entry name" value="ADH_N"/>
    <property type="match status" value="1"/>
</dbReference>
<evidence type="ECO:0000313" key="7">
    <source>
        <dbReference type="EMBL" id="RKO65495.1"/>
    </source>
</evidence>
<feature type="domain" description="Alcohol dehydrogenase-like C-terminal" evidence="5">
    <location>
        <begin position="185"/>
        <end position="310"/>
    </location>
</feature>
<evidence type="ECO:0008006" key="9">
    <source>
        <dbReference type="Google" id="ProtNLM"/>
    </source>
</evidence>
<dbReference type="Gene3D" id="3.90.180.10">
    <property type="entry name" value="Medium-chain alcohol dehydrogenases, catalytic domain"/>
    <property type="match status" value="1"/>
</dbReference>